<dbReference type="PANTHER" id="PTHR11102:SF160">
    <property type="entry name" value="ERAD-ASSOCIATED E3 UBIQUITIN-PROTEIN LIGASE COMPONENT HRD3"/>
    <property type="match status" value="1"/>
</dbReference>
<dbReference type="OrthoDB" id="8561742at2"/>
<protein>
    <recommendedName>
        <fullName evidence="5">Sel1 repeat family protein</fullName>
    </recommendedName>
</protein>
<keyword evidence="2" id="KW-0732">Signal</keyword>
<keyword evidence="4" id="KW-1185">Reference proteome</keyword>
<dbReference type="RefSeq" id="WP_126833763.1">
    <property type="nucleotide sequence ID" value="NZ_PIPT01000005.1"/>
</dbReference>
<dbReference type="InterPro" id="IPR006597">
    <property type="entry name" value="Sel1-like"/>
</dbReference>
<dbReference type="Proteomes" id="UP000286678">
    <property type="component" value="Unassembled WGS sequence"/>
</dbReference>
<dbReference type="InterPro" id="IPR050767">
    <property type="entry name" value="Sel1_AlgK"/>
</dbReference>
<dbReference type="Pfam" id="PF08238">
    <property type="entry name" value="Sel1"/>
    <property type="match status" value="2"/>
</dbReference>
<dbReference type="PANTHER" id="PTHR11102">
    <property type="entry name" value="SEL-1-LIKE PROTEIN"/>
    <property type="match status" value="1"/>
</dbReference>
<dbReference type="AlphaFoldDB" id="A0A432XFS2"/>
<feature type="compositionally biased region" description="Polar residues" evidence="1">
    <location>
        <begin position="287"/>
        <end position="297"/>
    </location>
</feature>
<feature type="region of interest" description="Disordered" evidence="1">
    <location>
        <begin position="214"/>
        <end position="239"/>
    </location>
</feature>
<name>A0A432XFS2_9GAMM</name>
<dbReference type="Gene3D" id="1.25.40.10">
    <property type="entry name" value="Tetratricopeptide repeat domain"/>
    <property type="match status" value="1"/>
</dbReference>
<sequence>MSYVAVKSAVQLCSSLVLATGLLLSAVPTTHAQASSDICAGEECQAKIAKLKKLALNGSPQAQFILGTMYEFGEGVEVDTDIALRYYQMAIKNRNAKAMYQMSAILYDGRYGEQDLQEAQELLERSADHGLPIAMVDLAKQMLVDAPEAKADVIWELLTEAAERNNYEARYLASLLSLNKAFPHALPADEVIEQLDFLARRDYRDAGEYLAQLQQSQQEDGQLASNQTTRRPSPADTQNVERISVTGQKISLDFLLDVAIDSIDALGIYDGNSTVSRLPGRACTKWSNPPCRTSSPGILTGTAAGDAATPADAGN</sequence>
<evidence type="ECO:0000313" key="4">
    <source>
        <dbReference type="Proteomes" id="UP000286678"/>
    </source>
</evidence>
<organism evidence="3 4">
    <name type="scientific">Pseudidiomarina aquimaris</name>
    <dbReference type="NCBI Taxonomy" id="641841"/>
    <lineage>
        <taxon>Bacteria</taxon>
        <taxon>Pseudomonadati</taxon>
        <taxon>Pseudomonadota</taxon>
        <taxon>Gammaproteobacteria</taxon>
        <taxon>Alteromonadales</taxon>
        <taxon>Idiomarinaceae</taxon>
        <taxon>Pseudidiomarina</taxon>
    </lineage>
</organism>
<dbReference type="EMBL" id="PIPT01000005">
    <property type="protein sequence ID" value="RUO47608.1"/>
    <property type="molecule type" value="Genomic_DNA"/>
</dbReference>
<evidence type="ECO:0000256" key="2">
    <source>
        <dbReference type="SAM" id="SignalP"/>
    </source>
</evidence>
<evidence type="ECO:0000313" key="3">
    <source>
        <dbReference type="EMBL" id="RUO47608.1"/>
    </source>
</evidence>
<dbReference type="InterPro" id="IPR011990">
    <property type="entry name" value="TPR-like_helical_dom_sf"/>
</dbReference>
<reference evidence="4" key="1">
    <citation type="journal article" date="2018" name="Front. Microbiol.">
        <title>Genome-Based Analysis Reveals the Taxonomy and Diversity of the Family Idiomarinaceae.</title>
        <authorList>
            <person name="Liu Y."/>
            <person name="Lai Q."/>
            <person name="Shao Z."/>
        </authorList>
    </citation>
    <scope>NUCLEOTIDE SEQUENCE [LARGE SCALE GENOMIC DNA]</scope>
    <source>
        <strain evidence="4">SW15</strain>
    </source>
</reference>
<feature type="signal peptide" evidence="2">
    <location>
        <begin position="1"/>
        <end position="19"/>
    </location>
</feature>
<evidence type="ECO:0008006" key="5">
    <source>
        <dbReference type="Google" id="ProtNLM"/>
    </source>
</evidence>
<comment type="caution">
    <text evidence="3">The sequence shown here is derived from an EMBL/GenBank/DDBJ whole genome shotgun (WGS) entry which is preliminary data.</text>
</comment>
<dbReference type="SUPFAM" id="SSF81901">
    <property type="entry name" value="HCP-like"/>
    <property type="match status" value="1"/>
</dbReference>
<evidence type="ECO:0000256" key="1">
    <source>
        <dbReference type="SAM" id="MobiDB-lite"/>
    </source>
</evidence>
<feature type="compositionally biased region" description="Low complexity" evidence="1">
    <location>
        <begin position="214"/>
        <end position="225"/>
    </location>
</feature>
<feature type="compositionally biased region" description="Low complexity" evidence="1">
    <location>
        <begin position="300"/>
        <end position="315"/>
    </location>
</feature>
<feature type="compositionally biased region" description="Polar residues" evidence="1">
    <location>
        <begin position="226"/>
        <end position="239"/>
    </location>
</feature>
<accession>A0A432XFS2</accession>
<feature type="chain" id="PRO_5019088151" description="Sel1 repeat family protein" evidence="2">
    <location>
        <begin position="20"/>
        <end position="315"/>
    </location>
</feature>
<proteinExistence type="predicted"/>
<feature type="region of interest" description="Disordered" evidence="1">
    <location>
        <begin position="287"/>
        <end position="315"/>
    </location>
</feature>
<gene>
    <name evidence="3" type="ORF">CWE21_07070</name>
</gene>
<dbReference type="SMART" id="SM00671">
    <property type="entry name" value="SEL1"/>
    <property type="match status" value="2"/>
</dbReference>